<comment type="caution">
    <text evidence="1">The sequence shown here is derived from an EMBL/GenBank/DDBJ whole genome shotgun (WGS) entry which is preliminary data.</text>
</comment>
<sequence length="152" mass="16585">MHDDTLSHHEFDTEPFTASELTAIMGYRKAIEGIPDAIMETTAAEMGAAATAFGPAAAKSLLTDHGDALNTWFLALDQALAELLTCTTESTRYSTAAGRFLTAEAAAYHRARQHFEHTTTVFLLGRDTTPLIGNYPRFTSSLNLPMQCLEDE</sequence>
<evidence type="ECO:0000313" key="1">
    <source>
        <dbReference type="EMBL" id="PRH81082.1"/>
    </source>
</evidence>
<accession>A0A2S9Q360</accession>
<keyword evidence="2" id="KW-1185">Reference proteome</keyword>
<proteinExistence type="predicted"/>
<evidence type="ECO:0000313" key="2">
    <source>
        <dbReference type="Proteomes" id="UP000239322"/>
    </source>
</evidence>
<protein>
    <submittedName>
        <fullName evidence="1">Uncharacterized protein</fullName>
    </submittedName>
</protein>
<dbReference type="Proteomes" id="UP000239322">
    <property type="component" value="Unassembled WGS sequence"/>
</dbReference>
<dbReference type="AlphaFoldDB" id="A0A2S9Q360"/>
<dbReference type="EMBL" id="PVLV01000007">
    <property type="protein sequence ID" value="PRH81082.1"/>
    <property type="molecule type" value="Genomic_DNA"/>
</dbReference>
<dbReference type="RefSeq" id="WP_105866848.1">
    <property type="nucleotide sequence ID" value="NZ_PVLV01000007.1"/>
</dbReference>
<reference evidence="1 2" key="1">
    <citation type="submission" date="2018-03" db="EMBL/GenBank/DDBJ databases">
        <title>Novel Streptomyces sp. from soil.</title>
        <authorList>
            <person name="Tan G.Y.A."/>
            <person name="Lee Z.Y."/>
        </authorList>
    </citation>
    <scope>NUCLEOTIDE SEQUENCE [LARGE SCALE GENOMIC DNA]</scope>
    <source>
        <strain evidence="1 2">ST5x</strain>
    </source>
</reference>
<gene>
    <name evidence="1" type="ORF">C6N75_00620</name>
</gene>
<dbReference type="OrthoDB" id="4243274at2"/>
<organism evidence="1 2">
    <name type="scientific">Streptomyces solincola</name>
    <dbReference type="NCBI Taxonomy" id="2100817"/>
    <lineage>
        <taxon>Bacteria</taxon>
        <taxon>Bacillati</taxon>
        <taxon>Actinomycetota</taxon>
        <taxon>Actinomycetes</taxon>
        <taxon>Kitasatosporales</taxon>
        <taxon>Streptomycetaceae</taxon>
        <taxon>Streptomyces</taxon>
    </lineage>
</organism>
<name>A0A2S9Q360_9ACTN</name>